<feature type="domain" description="Coenzyme Q-binding protein COQ10 START" evidence="1">
    <location>
        <begin position="10"/>
        <end position="134"/>
    </location>
</feature>
<dbReference type="InterPro" id="IPR023393">
    <property type="entry name" value="START-like_dom_sf"/>
</dbReference>
<dbReference type="SUPFAM" id="SSF55961">
    <property type="entry name" value="Bet v1-like"/>
    <property type="match status" value="1"/>
</dbReference>
<dbReference type="CDD" id="cd07820">
    <property type="entry name" value="SRPBCC_3"/>
    <property type="match status" value="1"/>
</dbReference>
<dbReference type="Pfam" id="PF03364">
    <property type="entry name" value="Polyketide_cyc"/>
    <property type="match status" value="1"/>
</dbReference>
<dbReference type="Gene3D" id="3.30.530.20">
    <property type="match status" value="1"/>
</dbReference>
<evidence type="ECO:0000313" key="3">
    <source>
        <dbReference type="Proteomes" id="UP000273828"/>
    </source>
</evidence>
<dbReference type="OrthoDB" id="10357at2157"/>
<reference evidence="2 3" key="1">
    <citation type="submission" date="2018-10" db="EMBL/GenBank/DDBJ databases">
        <title>Natrarchaeobius chitinivorans gen. nov., sp. nov., and Natrarchaeobius haloalkaliphilus sp. nov., alkaliphilic, chitin-utilizing haloarchaea from hypersaline alkaline lakes.</title>
        <authorList>
            <person name="Sorokin D.Y."/>
            <person name="Elcheninov A.G."/>
            <person name="Kostrikina N.A."/>
            <person name="Bale N.J."/>
            <person name="Sinninghe Damste J.S."/>
            <person name="Khijniak T.V."/>
            <person name="Kublanov I.V."/>
            <person name="Toshchakov S.V."/>
        </authorList>
    </citation>
    <scope>NUCLEOTIDE SEQUENCE [LARGE SCALE GENOMIC DNA]</scope>
    <source>
        <strain evidence="2 3">AArcht-Sl</strain>
    </source>
</reference>
<evidence type="ECO:0000313" key="2">
    <source>
        <dbReference type="EMBL" id="RQG87012.1"/>
    </source>
</evidence>
<evidence type="ECO:0000259" key="1">
    <source>
        <dbReference type="Pfam" id="PF03364"/>
    </source>
</evidence>
<accession>A0A3N6LZ30</accession>
<comment type="caution">
    <text evidence="2">The sequence shown here is derived from an EMBL/GenBank/DDBJ whole genome shotgun (WGS) entry which is preliminary data.</text>
</comment>
<dbReference type="AlphaFoldDB" id="A0A3N6LZ30"/>
<keyword evidence="3" id="KW-1185">Reference proteome</keyword>
<sequence>MPSYDRRTIIDAPLQDVWQFYSRASGLEDVTPDWVDLRVESVIGSDGRLGPDVLEPGSELSVSIRPFGLGPRQYWLSVITERERADGAAYFRDELEHGPFDEWVHTHSFFAHGDRTVLRDEIEYELPLGPLARFGRPFSRIGFEAMFRARHRLTNEQLG</sequence>
<name>A0A3N6LZ30_9EURY</name>
<dbReference type="EMBL" id="REFY01000006">
    <property type="protein sequence ID" value="RQG87012.1"/>
    <property type="molecule type" value="Genomic_DNA"/>
</dbReference>
<dbReference type="RefSeq" id="WP_124179417.1">
    <property type="nucleotide sequence ID" value="NZ_REFY01000006.1"/>
</dbReference>
<protein>
    <submittedName>
        <fullName evidence="2">Cyclase</fullName>
    </submittedName>
</protein>
<gene>
    <name evidence="2" type="ORF">EA462_15315</name>
</gene>
<dbReference type="Proteomes" id="UP000273828">
    <property type="component" value="Unassembled WGS sequence"/>
</dbReference>
<proteinExistence type="predicted"/>
<organism evidence="2 3">
    <name type="scientific">Natrarchaeobius halalkaliphilus</name>
    <dbReference type="NCBI Taxonomy" id="1679091"/>
    <lineage>
        <taxon>Archaea</taxon>
        <taxon>Methanobacteriati</taxon>
        <taxon>Methanobacteriota</taxon>
        <taxon>Stenosarchaea group</taxon>
        <taxon>Halobacteria</taxon>
        <taxon>Halobacteriales</taxon>
        <taxon>Natrialbaceae</taxon>
        <taxon>Natrarchaeobius</taxon>
    </lineage>
</organism>
<dbReference type="InterPro" id="IPR005031">
    <property type="entry name" value="COQ10_START"/>
</dbReference>